<keyword evidence="2" id="KW-1185">Reference proteome</keyword>
<sequence length="260" mass="28803">MPPPMRLLLPILIRPSPHLTVTHNPFGHPDTSARTLQALSRGGWHQSRVQCIENSLSTRYWVKMGEKQHLIYGLPNLFGPPSWILRAQAGWSSNTRLSALQRPSVTHASVSHLLFPGSIFERCSSPPSPYYSLSKFQPTNQRVTRVGEVAYRHLRFNLKCTHHPTQLRYSSPASVYFFVRLDPPSHGCPWLGIEFCSDSMVEQGHGFISESAIRRLPGYNLILESIGSLVAPALCSCGVAVLLASATPRAILAASIVRST</sequence>
<evidence type="ECO:0000313" key="1">
    <source>
        <dbReference type="EMBL" id="KAK7027065.1"/>
    </source>
</evidence>
<protein>
    <submittedName>
        <fullName evidence="1">Uncharacterized protein</fullName>
    </submittedName>
</protein>
<accession>A0AAW0BLE1</accession>
<comment type="caution">
    <text evidence="1">The sequence shown here is derived from an EMBL/GenBank/DDBJ whole genome shotgun (WGS) entry which is preliminary data.</text>
</comment>
<evidence type="ECO:0000313" key="2">
    <source>
        <dbReference type="Proteomes" id="UP001362999"/>
    </source>
</evidence>
<reference evidence="1 2" key="1">
    <citation type="journal article" date="2024" name="J Genomics">
        <title>Draft genome sequencing and assembly of Favolaschia claudopus CIRM-BRFM 2984 isolated from oak limbs.</title>
        <authorList>
            <person name="Navarro D."/>
            <person name="Drula E."/>
            <person name="Chaduli D."/>
            <person name="Cazenave R."/>
            <person name="Ahrendt S."/>
            <person name="Wang J."/>
            <person name="Lipzen A."/>
            <person name="Daum C."/>
            <person name="Barry K."/>
            <person name="Grigoriev I.V."/>
            <person name="Favel A."/>
            <person name="Rosso M.N."/>
            <person name="Martin F."/>
        </authorList>
    </citation>
    <scope>NUCLEOTIDE SEQUENCE [LARGE SCALE GENOMIC DNA]</scope>
    <source>
        <strain evidence="1 2">CIRM-BRFM 2984</strain>
    </source>
</reference>
<dbReference type="Proteomes" id="UP001362999">
    <property type="component" value="Unassembled WGS sequence"/>
</dbReference>
<dbReference type="EMBL" id="JAWWNJ010000030">
    <property type="protein sequence ID" value="KAK7027065.1"/>
    <property type="molecule type" value="Genomic_DNA"/>
</dbReference>
<name>A0AAW0BLE1_9AGAR</name>
<gene>
    <name evidence="1" type="ORF">R3P38DRAFT_2777171</name>
</gene>
<dbReference type="AlphaFoldDB" id="A0AAW0BLE1"/>
<proteinExistence type="predicted"/>
<organism evidence="1 2">
    <name type="scientific">Favolaschia claudopus</name>
    <dbReference type="NCBI Taxonomy" id="2862362"/>
    <lineage>
        <taxon>Eukaryota</taxon>
        <taxon>Fungi</taxon>
        <taxon>Dikarya</taxon>
        <taxon>Basidiomycota</taxon>
        <taxon>Agaricomycotina</taxon>
        <taxon>Agaricomycetes</taxon>
        <taxon>Agaricomycetidae</taxon>
        <taxon>Agaricales</taxon>
        <taxon>Marasmiineae</taxon>
        <taxon>Mycenaceae</taxon>
        <taxon>Favolaschia</taxon>
    </lineage>
</organism>